<proteinExistence type="predicted"/>
<organism evidence="2 3">
    <name type="scientific">Glossina austeni</name>
    <name type="common">Savannah tsetse fly</name>
    <dbReference type="NCBI Taxonomy" id="7395"/>
    <lineage>
        <taxon>Eukaryota</taxon>
        <taxon>Metazoa</taxon>
        <taxon>Ecdysozoa</taxon>
        <taxon>Arthropoda</taxon>
        <taxon>Hexapoda</taxon>
        <taxon>Insecta</taxon>
        <taxon>Pterygota</taxon>
        <taxon>Neoptera</taxon>
        <taxon>Endopterygota</taxon>
        <taxon>Diptera</taxon>
        <taxon>Brachycera</taxon>
        <taxon>Muscomorpha</taxon>
        <taxon>Hippoboscoidea</taxon>
        <taxon>Glossinidae</taxon>
        <taxon>Glossina</taxon>
    </lineage>
</organism>
<name>A0A1A9USE7_GLOAU</name>
<sequence length="155" mass="17262">MTTKPIETNPKETLQQPSPRGSPRINITATEKKEIRGNIGHSLNALNQKSDTNEQPNTNIPDSQPELLGDNVPNSMIRSVVIETLRSELSSLNINATQCQSNNANSLIFKQFDWKSSESSATAKNTSIVSWFSSNHSDSSKVLRNDQSEKNQWIH</sequence>
<accession>A0A1A9USE7</accession>
<protein>
    <submittedName>
        <fullName evidence="2">Uncharacterized protein</fullName>
    </submittedName>
</protein>
<dbReference type="VEuPathDB" id="VectorBase:GAUT013754"/>
<dbReference type="AlphaFoldDB" id="A0A1A9USE7"/>
<dbReference type="Proteomes" id="UP000078200">
    <property type="component" value="Unassembled WGS sequence"/>
</dbReference>
<evidence type="ECO:0000256" key="1">
    <source>
        <dbReference type="SAM" id="MobiDB-lite"/>
    </source>
</evidence>
<feature type="compositionally biased region" description="Polar residues" evidence="1">
    <location>
        <begin position="44"/>
        <end position="62"/>
    </location>
</feature>
<keyword evidence="3" id="KW-1185">Reference proteome</keyword>
<feature type="compositionally biased region" description="Polar residues" evidence="1">
    <location>
        <begin position="1"/>
        <end position="29"/>
    </location>
</feature>
<evidence type="ECO:0000313" key="3">
    <source>
        <dbReference type="Proteomes" id="UP000078200"/>
    </source>
</evidence>
<evidence type="ECO:0000313" key="2">
    <source>
        <dbReference type="EnsemblMetazoa" id="GAUT013754-PA"/>
    </source>
</evidence>
<reference evidence="2" key="1">
    <citation type="submission" date="2020-05" db="UniProtKB">
        <authorList>
            <consortium name="EnsemblMetazoa"/>
        </authorList>
    </citation>
    <scope>IDENTIFICATION</scope>
    <source>
        <strain evidence="2">TTRI</strain>
    </source>
</reference>
<feature type="region of interest" description="Disordered" evidence="1">
    <location>
        <begin position="1"/>
        <end position="72"/>
    </location>
</feature>
<dbReference type="EnsemblMetazoa" id="GAUT013754-RA">
    <property type="protein sequence ID" value="GAUT013754-PA"/>
    <property type="gene ID" value="GAUT013754"/>
</dbReference>